<feature type="non-terminal residue" evidence="2">
    <location>
        <position position="1"/>
    </location>
</feature>
<sequence length="149" mass="16704">GLILSGVSGENTTKEVFEGLLPFLGSKIIVLGGIFGLFAVSTSFLVLANYLKNTLIFDYRFPYLSAFFLIAFLPLVLFLAGLREFITVIAFVGTFVGLIEGIVITLIYKRIKKLGQRTPEYSLKIPRFLIYFIILVLVLGTISQIIYYF</sequence>
<organism evidence="2">
    <name type="scientific">marine sediment metagenome</name>
    <dbReference type="NCBI Taxonomy" id="412755"/>
    <lineage>
        <taxon>unclassified sequences</taxon>
        <taxon>metagenomes</taxon>
        <taxon>ecological metagenomes</taxon>
    </lineage>
</organism>
<gene>
    <name evidence="2" type="ORF">S06H3_50382</name>
</gene>
<feature type="transmembrane region" description="Helical" evidence="1">
    <location>
        <begin position="28"/>
        <end position="51"/>
    </location>
</feature>
<name>X1NFJ5_9ZZZZ</name>
<comment type="caution">
    <text evidence="2">The sequence shown here is derived from an EMBL/GenBank/DDBJ whole genome shotgun (WGS) entry which is preliminary data.</text>
</comment>
<protein>
    <submittedName>
        <fullName evidence="2">Uncharacterized protein</fullName>
    </submittedName>
</protein>
<feature type="transmembrane region" description="Helical" evidence="1">
    <location>
        <begin position="88"/>
        <end position="108"/>
    </location>
</feature>
<proteinExistence type="predicted"/>
<dbReference type="EMBL" id="BARV01031897">
    <property type="protein sequence ID" value="GAI42817.1"/>
    <property type="molecule type" value="Genomic_DNA"/>
</dbReference>
<feature type="transmembrane region" description="Helical" evidence="1">
    <location>
        <begin position="128"/>
        <end position="148"/>
    </location>
</feature>
<feature type="transmembrane region" description="Helical" evidence="1">
    <location>
        <begin position="63"/>
        <end position="82"/>
    </location>
</feature>
<keyword evidence="1" id="KW-1133">Transmembrane helix</keyword>
<evidence type="ECO:0000256" key="1">
    <source>
        <dbReference type="SAM" id="Phobius"/>
    </source>
</evidence>
<reference evidence="2" key="1">
    <citation type="journal article" date="2014" name="Front. Microbiol.">
        <title>High frequency of phylogenetically diverse reductive dehalogenase-homologous genes in deep subseafloor sedimentary metagenomes.</title>
        <authorList>
            <person name="Kawai M."/>
            <person name="Futagami T."/>
            <person name="Toyoda A."/>
            <person name="Takaki Y."/>
            <person name="Nishi S."/>
            <person name="Hori S."/>
            <person name="Arai W."/>
            <person name="Tsubouchi T."/>
            <person name="Morono Y."/>
            <person name="Uchiyama I."/>
            <person name="Ito T."/>
            <person name="Fujiyama A."/>
            <person name="Inagaki F."/>
            <person name="Takami H."/>
        </authorList>
    </citation>
    <scope>NUCLEOTIDE SEQUENCE</scope>
    <source>
        <strain evidence="2">Expedition CK06-06</strain>
    </source>
</reference>
<keyword evidence="1" id="KW-0472">Membrane</keyword>
<dbReference type="AlphaFoldDB" id="X1NFJ5"/>
<accession>X1NFJ5</accession>
<keyword evidence="1" id="KW-0812">Transmembrane</keyword>
<evidence type="ECO:0000313" key="2">
    <source>
        <dbReference type="EMBL" id="GAI42817.1"/>
    </source>
</evidence>